<keyword evidence="7" id="KW-1185">Reference proteome</keyword>
<feature type="chain" id="PRO_5042153478" evidence="4">
    <location>
        <begin position="23"/>
        <end position="321"/>
    </location>
</feature>
<evidence type="ECO:0000259" key="5">
    <source>
        <dbReference type="Pfam" id="PF13407"/>
    </source>
</evidence>
<dbReference type="GO" id="GO:0030313">
    <property type="term" value="C:cell envelope"/>
    <property type="evidence" value="ECO:0007669"/>
    <property type="project" value="UniProtKB-SubCell"/>
</dbReference>
<dbReference type="GO" id="GO:0030246">
    <property type="term" value="F:carbohydrate binding"/>
    <property type="evidence" value="ECO:0007669"/>
    <property type="project" value="UniProtKB-ARBA"/>
</dbReference>
<evidence type="ECO:0000313" key="7">
    <source>
        <dbReference type="Proteomes" id="UP001238163"/>
    </source>
</evidence>
<evidence type="ECO:0000256" key="3">
    <source>
        <dbReference type="ARBA" id="ARBA00022729"/>
    </source>
</evidence>
<dbReference type="PROSITE" id="PS51257">
    <property type="entry name" value="PROKAR_LIPOPROTEIN"/>
    <property type="match status" value="1"/>
</dbReference>
<dbReference type="PANTHER" id="PTHR46847:SF1">
    <property type="entry name" value="D-ALLOSE-BINDING PERIPLASMIC PROTEIN-RELATED"/>
    <property type="match status" value="1"/>
</dbReference>
<dbReference type="Proteomes" id="UP001238163">
    <property type="component" value="Unassembled WGS sequence"/>
</dbReference>
<dbReference type="Gene3D" id="3.40.50.2300">
    <property type="match status" value="2"/>
</dbReference>
<dbReference type="RefSeq" id="WP_307265200.1">
    <property type="nucleotide sequence ID" value="NZ_JAUSVL010000001.1"/>
</dbReference>
<dbReference type="CDD" id="cd06311">
    <property type="entry name" value="PBP1_ABC_sugar_binding-like"/>
    <property type="match status" value="1"/>
</dbReference>
<evidence type="ECO:0000256" key="1">
    <source>
        <dbReference type="ARBA" id="ARBA00004196"/>
    </source>
</evidence>
<dbReference type="SUPFAM" id="SSF53822">
    <property type="entry name" value="Periplasmic binding protein-like I"/>
    <property type="match status" value="1"/>
</dbReference>
<sequence length="321" mass="34640">MKSLLRLSMCLAIAALTALSFAGCGKKTSDQLTIGISIPSADHGWTGGVVWWAEQAKKNWEAKDPGIKVIVSTAKDASEQVDKVENLMVQGIDALVILPHDPSPLTGICEQAAKAGVYLVVVDRGLDKPVQNLYLAGDNAGFGRGGAESVVKALAGTGKILVMEGIPCTVNSIRVDAFNEVIKQHPGIEILESQSAYWDTEKGLKLMENYLQKYPQIDAVWTGDDDVLLGALKAYEESGRKDIKCFVGGAGSKAIVKRILDGDPLIPFNVTYPPKMIADGVDYAIKGLRGELADDEKTIIIPAEIITRDNARDFYYPDSIF</sequence>
<name>A0AAE4AQR1_9BACT</name>
<comment type="similarity">
    <text evidence="2">Belongs to the bacterial solute-binding protein 2 family.</text>
</comment>
<dbReference type="InterPro" id="IPR028082">
    <property type="entry name" value="Peripla_BP_I"/>
</dbReference>
<organism evidence="6 7">
    <name type="scientific">Oligosphaera ethanolica</name>
    <dbReference type="NCBI Taxonomy" id="760260"/>
    <lineage>
        <taxon>Bacteria</taxon>
        <taxon>Pseudomonadati</taxon>
        <taxon>Lentisphaerota</taxon>
        <taxon>Oligosphaeria</taxon>
        <taxon>Oligosphaerales</taxon>
        <taxon>Oligosphaeraceae</taxon>
        <taxon>Oligosphaera</taxon>
    </lineage>
</organism>
<protein>
    <submittedName>
        <fullName evidence="6">Ribose transport system substrate-binding protein</fullName>
    </submittedName>
</protein>
<dbReference type="Pfam" id="PF13407">
    <property type="entry name" value="Peripla_BP_4"/>
    <property type="match status" value="1"/>
</dbReference>
<evidence type="ECO:0000256" key="4">
    <source>
        <dbReference type="SAM" id="SignalP"/>
    </source>
</evidence>
<feature type="signal peptide" evidence="4">
    <location>
        <begin position="1"/>
        <end position="22"/>
    </location>
</feature>
<gene>
    <name evidence="6" type="ORF">J3R75_003943</name>
</gene>
<proteinExistence type="inferred from homology"/>
<feature type="domain" description="Periplasmic binding protein" evidence="5">
    <location>
        <begin position="34"/>
        <end position="277"/>
    </location>
</feature>
<dbReference type="EMBL" id="JAUSVL010000001">
    <property type="protein sequence ID" value="MDQ0291836.1"/>
    <property type="molecule type" value="Genomic_DNA"/>
</dbReference>
<dbReference type="PANTHER" id="PTHR46847">
    <property type="entry name" value="D-ALLOSE-BINDING PERIPLASMIC PROTEIN-RELATED"/>
    <property type="match status" value="1"/>
</dbReference>
<comment type="caution">
    <text evidence="6">The sequence shown here is derived from an EMBL/GenBank/DDBJ whole genome shotgun (WGS) entry which is preliminary data.</text>
</comment>
<dbReference type="AlphaFoldDB" id="A0AAE4AQR1"/>
<keyword evidence="3 4" id="KW-0732">Signal</keyword>
<reference evidence="6" key="1">
    <citation type="submission" date="2023-07" db="EMBL/GenBank/DDBJ databases">
        <title>Genomic Encyclopedia of Type Strains, Phase IV (KMG-IV): sequencing the most valuable type-strain genomes for metagenomic binning, comparative biology and taxonomic classification.</title>
        <authorList>
            <person name="Goeker M."/>
        </authorList>
    </citation>
    <scope>NUCLEOTIDE SEQUENCE</scope>
    <source>
        <strain evidence="6">DSM 24202</strain>
    </source>
</reference>
<evidence type="ECO:0000256" key="2">
    <source>
        <dbReference type="ARBA" id="ARBA00007639"/>
    </source>
</evidence>
<evidence type="ECO:0000313" key="6">
    <source>
        <dbReference type="EMBL" id="MDQ0291836.1"/>
    </source>
</evidence>
<comment type="subcellular location">
    <subcellularLocation>
        <location evidence="1">Cell envelope</location>
    </subcellularLocation>
</comment>
<accession>A0AAE4AQR1</accession>
<dbReference type="InterPro" id="IPR025997">
    <property type="entry name" value="SBP_2_dom"/>
</dbReference>